<evidence type="ECO:0000256" key="1">
    <source>
        <dbReference type="SAM" id="Phobius"/>
    </source>
</evidence>
<dbReference type="Proteomes" id="UP001519291">
    <property type="component" value="Unassembled WGS sequence"/>
</dbReference>
<protein>
    <recommendedName>
        <fullName evidence="4">SPW repeat-containing protein</fullName>
    </recommendedName>
</protein>
<proteinExistence type="predicted"/>
<gene>
    <name evidence="2" type="ORF">JO379_005475</name>
</gene>
<keyword evidence="1" id="KW-0472">Membrane</keyword>
<accession>A0ABS4YB77</accession>
<feature type="transmembrane region" description="Helical" evidence="1">
    <location>
        <begin position="39"/>
        <end position="56"/>
    </location>
</feature>
<dbReference type="RefSeq" id="WP_245381576.1">
    <property type="nucleotide sequence ID" value="NZ_JAGIOH010000001.1"/>
</dbReference>
<comment type="caution">
    <text evidence="2">The sequence shown here is derived from an EMBL/GenBank/DDBJ whole genome shotgun (WGS) entry which is preliminary data.</text>
</comment>
<organism evidence="2 3">
    <name type="scientific">Streptomyces syringium</name>
    <dbReference type="NCBI Taxonomy" id="76729"/>
    <lineage>
        <taxon>Bacteria</taxon>
        <taxon>Bacillati</taxon>
        <taxon>Actinomycetota</taxon>
        <taxon>Actinomycetes</taxon>
        <taxon>Kitasatosporales</taxon>
        <taxon>Streptomycetaceae</taxon>
        <taxon>Streptomyces</taxon>
    </lineage>
</organism>
<sequence length="96" mass="9860">MYNTKIAQAIWTAVPVITIGFAAAVPVVVAAVKGVTKPWVPAAYVLAEIITFGTALTLDDGGKTEHPLGGLLILALMLTAATHTALLDTHKAPGAK</sequence>
<name>A0ABS4YB77_9ACTN</name>
<dbReference type="GeneID" id="91572328"/>
<keyword evidence="1" id="KW-1133">Transmembrane helix</keyword>
<keyword evidence="3" id="KW-1185">Reference proteome</keyword>
<evidence type="ECO:0000313" key="2">
    <source>
        <dbReference type="EMBL" id="MBP2406006.1"/>
    </source>
</evidence>
<evidence type="ECO:0000313" key="3">
    <source>
        <dbReference type="Proteomes" id="UP001519291"/>
    </source>
</evidence>
<reference evidence="2 3" key="1">
    <citation type="submission" date="2021-03" db="EMBL/GenBank/DDBJ databases">
        <title>Sequencing the genomes of 1000 actinobacteria strains.</title>
        <authorList>
            <person name="Klenk H.-P."/>
        </authorList>
    </citation>
    <scope>NUCLEOTIDE SEQUENCE [LARGE SCALE GENOMIC DNA]</scope>
    <source>
        <strain evidence="2 3">DSM 41480</strain>
    </source>
</reference>
<evidence type="ECO:0008006" key="4">
    <source>
        <dbReference type="Google" id="ProtNLM"/>
    </source>
</evidence>
<feature type="transmembrane region" description="Helical" evidence="1">
    <location>
        <begin position="68"/>
        <end position="87"/>
    </location>
</feature>
<dbReference type="EMBL" id="JAGIOH010000001">
    <property type="protein sequence ID" value="MBP2406006.1"/>
    <property type="molecule type" value="Genomic_DNA"/>
</dbReference>
<feature type="transmembrane region" description="Helical" evidence="1">
    <location>
        <begin position="6"/>
        <end position="32"/>
    </location>
</feature>
<keyword evidence="1" id="KW-0812">Transmembrane</keyword>